<reference evidence="1 2" key="1">
    <citation type="submission" date="2016-10" db="EMBL/GenBank/DDBJ databases">
        <authorList>
            <person name="de Groot N.N."/>
        </authorList>
    </citation>
    <scope>NUCLEOTIDE SEQUENCE [LARGE SCALE GENOMIC DNA]</scope>
    <source>
        <strain evidence="1 2">IBRC-M10015</strain>
    </source>
</reference>
<dbReference type="RefSeq" id="WP_092699713.1">
    <property type="nucleotide sequence ID" value="NZ_FNFC01000003.1"/>
</dbReference>
<sequence>MSDESRTTSERLSRAVTTHDALEMTDDGFEVTTTVFEGTVTVDETAEPSCYTVEVTAPTLRAATADEVGPTVATDWFETLERRLESAPQATRTTVELDEFGVEKRGDSVVVTFEFTLGTPRTAVDVTKTFVEFVEGTYVEGVVPGYDYQPPVADLLADASQGETSGGTPL</sequence>
<proteinExistence type="predicted"/>
<gene>
    <name evidence="1" type="ORF">SAMN05216226_103124</name>
</gene>
<accession>A0A1G8TKL8</accession>
<evidence type="ECO:0000313" key="2">
    <source>
        <dbReference type="Proteomes" id="UP000198856"/>
    </source>
</evidence>
<name>A0A1G8TKL8_9EURY</name>
<dbReference type="InterPro" id="IPR043851">
    <property type="entry name" value="DUF5813"/>
</dbReference>
<dbReference type="EMBL" id="FNFC01000003">
    <property type="protein sequence ID" value="SDJ42116.1"/>
    <property type="molecule type" value="Genomic_DNA"/>
</dbReference>
<organism evidence="1 2">
    <name type="scientific">Halovenus aranensis</name>
    <dbReference type="NCBI Taxonomy" id="890420"/>
    <lineage>
        <taxon>Archaea</taxon>
        <taxon>Methanobacteriati</taxon>
        <taxon>Methanobacteriota</taxon>
        <taxon>Stenosarchaea group</taxon>
        <taxon>Halobacteria</taxon>
        <taxon>Halobacteriales</taxon>
        <taxon>Haloarculaceae</taxon>
        <taxon>Halovenus</taxon>
    </lineage>
</organism>
<evidence type="ECO:0000313" key="1">
    <source>
        <dbReference type="EMBL" id="SDJ42116.1"/>
    </source>
</evidence>
<dbReference type="Pfam" id="PF19130">
    <property type="entry name" value="DUF5813"/>
    <property type="match status" value="1"/>
</dbReference>
<dbReference type="Proteomes" id="UP000198856">
    <property type="component" value="Unassembled WGS sequence"/>
</dbReference>
<dbReference type="AlphaFoldDB" id="A0A1G8TKL8"/>
<dbReference type="OrthoDB" id="213744at2157"/>
<keyword evidence="2" id="KW-1185">Reference proteome</keyword>
<protein>
    <submittedName>
        <fullName evidence="1">Uncharacterized protein</fullName>
    </submittedName>
</protein>